<reference evidence="3 4" key="1">
    <citation type="submission" date="2024-05" db="EMBL/GenBank/DDBJ databases">
        <title>A draft genome resource for the thread blight pathogen Marasmius tenuissimus strain MS-2.</title>
        <authorList>
            <person name="Yulfo-Soto G.E."/>
            <person name="Baruah I.K."/>
            <person name="Amoako-Attah I."/>
            <person name="Bukari Y."/>
            <person name="Meinhardt L.W."/>
            <person name="Bailey B.A."/>
            <person name="Cohen S.P."/>
        </authorList>
    </citation>
    <scope>NUCLEOTIDE SEQUENCE [LARGE SCALE GENOMIC DNA]</scope>
    <source>
        <strain evidence="3 4">MS-2</strain>
    </source>
</reference>
<feature type="compositionally biased region" description="Low complexity" evidence="1">
    <location>
        <begin position="189"/>
        <end position="202"/>
    </location>
</feature>
<accession>A0ABR2Z9W8</accession>
<dbReference type="Proteomes" id="UP001437256">
    <property type="component" value="Unassembled WGS sequence"/>
</dbReference>
<feature type="compositionally biased region" description="Low complexity" evidence="1">
    <location>
        <begin position="1"/>
        <end position="16"/>
    </location>
</feature>
<proteinExistence type="predicted"/>
<feature type="region of interest" description="Disordered" evidence="1">
    <location>
        <begin position="175"/>
        <end position="202"/>
    </location>
</feature>
<dbReference type="EMBL" id="JBBXMP010000365">
    <property type="protein sequence ID" value="KAL0058103.1"/>
    <property type="molecule type" value="Genomic_DNA"/>
</dbReference>
<keyword evidence="2" id="KW-0472">Membrane</keyword>
<dbReference type="CDD" id="cd12087">
    <property type="entry name" value="TM_EGFR-like"/>
    <property type="match status" value="1"/>
</dbReference>
<feature type="compositionally biased region" description="Polar residues" evidence="1">
    <location>
        <begin position="17"/>
        <end position="47"/>
    </location>
</feature>
<feature type="compositionally biased region" description="Polar residues" evidence="1">
    <location>
        <begin position="238"/>
        <end position="250"/>
    </location>
</feature>
<keyword evidence="2" id="KW-1133">Transmembrane helix</keyword>
<evidence type="ECO:0000313" key="4">
    <source>
        <dbReference type="Proteomes" id="UP001437256"/>
    </source>
</evidence>
<feature type="compositionally biased region" description="Low complexity" evidence="1">
    <location>
        <begin position="52"/>
        <end position="75"/>
    </location>
</feature>
<protein>
    <submittedName>
        <fullName evidence="3">Uncharacterized protein</fullName>
    </submittedName>
</protein>
<evidence type="ECO:0000256" key="2">
    <source>
        <dbReference type="SAM" id="Phobius"/>
    </source>
</evidence>
<evidence type="ECO:0000256" key="1">
    <source>
        <dbReference type="SAM" id="MobiDB-lite"/>
    </source>
</evidence>
<evidence type="ECO:0000313" key="3">
    <source>
        <dbReference type="EMBL" id="KAL0058103.1"/>
    </source>
</evidence>
<gene>
    <name evidence="3" type="ORF">AAF712_015237</name>
</gene>
<organism evidence="3 4">
    <name type="scientific">Marasmius tenuissimus</name>
    <dbReference type="NCBI Taxonomy" id="585030"/>
    <lineage>
        <taxon>Eukaryota</taxon>
        <taxon>Fungi</taxon>
        <taxon>Dikarya</taxon>
        <taxon>Basidiomycota</taxon>
        <taxon>Agaricomycotina</taxon>
        <taxon>Agaricomycetes</taxon>
        <taxon>Agaricomycetidae</taxon>
        <taxon>Agaricales</taxon>
        <taxon>Marasmiineae</taxon>
        <taxon>Marasmiaceae</taxon>
        <taxon>Marasmius</taxon>
    </lineage>
</organism>
<keyword evidence="2" id="KW-0812">Transmembrane</keyword>
<comment type="caution">
    <text evidence="3">The sequence shown here is derived from an EMBL/GenBank/DDBJ whole genome shotgun (WGS) entry which is preliminary data.</text>
</comment>
<feature type="transmembrane region" description="Helical" evidence="2">
    <location>
        <begin position="100"/>
        <end position="121"/>
    </location>
</feature>
<feature type="compositionally biased region" description="Polar residues" evidence="1">
    <location>
        <begin position="272"/>
        <end position="282"/>
    </location>
</feature>
<feature type="region of interest" description="Disordered" evidence="1">
    <location>
        <begin position="229"/>
        <end position="282"/>
    </location>
</feature>
<feature type="compositionally biased region" description="Polar residues" evidence="1">
    <location>
        <begin position="175"/>
        <end position="187"/>
    </location>
</feature>
<feature type="non-terminal residue" evidence="3">
    <location>
        <position position="1"/>
    </location>
</feature>
<name>A0ABR2Z9W8_9AGAR</name>
<feature type="region of interest" description="Disordered" evidence="1">
    <location>
        <begin position="1"/>
        <end position="95"/>
    </location>
</feature>
<sequence length="282" mass="29939">TPTQSTSLSPVSTSDSAQTTGSAPSTTTLSMPPVEVTSTTLSSTQTDGPARSTSQSQSSASSTTTIATMASFSTSVPLSESPPRAAQTTPPSVASDRQPIIIGSVLGVLLFILLMGILLYLHRRRGQKEQTLSEDKGFTSFKKKQMISNRPWYQSPAYSFSQTWTRSKYTISEFSSTSGSDSMTHRCSSSEVSSSTITPSDSVSQIGYSSKAYKFQIKRKPLRTFMDLSAVPEPRGNGDSTSADSSTMVSGSDAANRPKPTFPDPIPVIITESATPQTSVVG</sequence>
<keyword evidence="4" id="KW-1185">Reference proteome</keyword>